<dbReference type="Proteomes" id="UP000014568">
    <property type="component" value="Unassembled WGS sequence"/>
</dbReference>
<evidence type="ECO:0008006" key="3">
    <source>
        <dbReference type="Google" id="ProtNLM"/>
    </source>
</evidence>
<evidence type="ECO:0000313" key="1">
    <source>
        <dbReference type="EMBL" id="EPF81730.1"/>
    </source>
</evidence>
<accession>S3NNQ9</accession>
<dbReference type="PATRIC" id="fig|421052.3.peg.62"/>
<dbReference type="eggNOG" id="ENOG5032TBJ">
    <property type="taxonomic scope" value="Bacteria"/>
</dbReference>
<dbReference type="InterPro" id="IPR026337">
    <property type="entry name" value="AKG_HExxH"/>
</dbReference>
<organism evidence="1 2">
    <name type="scientific">Acinetobacter rudis CIP 110305</name>
    <dbReference type="NCBI Taxonomy" id="421052"/>
    <lineage>
        <taxon>Bacteria</taxon>
        <taxon>Pseudomonadati</taxon>
        <taxon>Pseudomonadota</taxon>
        <taxon>Gammaproteobacteria</taxon>
        <taxon>Moraxellales</taxon>
        <taxon>Moraxellaceae</taxon>
        <taxon>Acinetobacter</taxon>
    </lineage>
</organism>
<proteinExistence type="predicted"/>
<dbReference type="AlphaFoldDB" id="S3NNQ9"/>
<evidence type="ECO:0000313" key="2">
    <source>
        <dbReference type="Proteomes" id="UP000014568"/>
    </source>
</evidence>
<dbReference type="NCBIfam" id="TIGR04267">
    <property type="entry name" value="mod_HExxH"/>
    <property type="match status" value="1"/>
</dbReference>
<gene>
    <name evidence="1" type="ORF">F945_00065</name>
</gene>
<dbReference type="RefSeq" id="WP_016654515.1">
    <property type="nucleotide sequence ID" value="NZ_KE340348.1"/>
</dbReference>
<sequence length="327" mass="38533">MKFICDPNFIQSMYLKGNIRENVLSSLEHVLYVCENVLDKDTHYKIKEIIVLYRKINFSSGFLFFIIKEISNAIEKKLMDRISYCFNLIPLLILENRKIFIANSENLSPELFDFYSNIKDDVYSFSCVDEYMESNSVIDKLENSFEIIKKYDDELYKEIFTIVDEFFIFKSNTVEGDVVYSGSDFNKLGTVFINYEILKKENYFIVDKIIHESAHQILLSIMTVDEVVLNSDNERYPSPLRKELRTMNGIYHAAFVLYRLSGFFYKIVKSNDEDKDAYLNLTKNLRQFKSCYKVIMEKGNLTNLGKSIIDKCNLYVEDILNENYRNS</sequence>
<dbReference type="STRING" id="632955.GCA_000829675_02808"/>
<name>S3NNQ9_9GAMM</name>
<comment type="caution">
    <text evidence="1">The sequence shown here is derived from an EMBL/GenBank/DDBJ whole genome shotgun (WGS) entry which is preliminary data.</text>
</comment>
<dbReference type="HOGENOM" id="CLU_848950_0_0_6"/>
<protein>
    <recommendedName>
        <fullName evidence="3">HEXXH motif domain-containing protein</fullName>
    </recommendedName>
</protein>
<dbReference type="OrthoDB" id="9769264at2"/>
<reference evidence="1 2" key="1">
    <citation type="submission" date="2013-06" db="EMBL/GenBank/DDBJ databases">
        <title>The Genome Sequence of Acinetobacter rudis CIP 110305.</title>
        <authorList>
            <consortium name="The Broad Institute Genome Sequencing Platform"/>
            <consortium name="The Broad Institute Genome Sequencing Center for Infectious Disease"/>
            <person name="Cerqueira G."/>
            <person name="Feldgarden M."/>
            <person name="Courvalin P."/>
            <person name="Perichon B."/>
            <person name="Grillot-Courvalin C."/>
            <person name="Clermont D."/>
            <person name="Rocha E."/>
            <person name="Yoon E.-J."/>
            <person name="Nemec A."/>
            <person name="Young S.K."/>
            <person name="Zeng Q."/>
            <person name="Gargeya S."/>
            <person name="Fitzgerald M."/>
            <person name="Abouelleil A."/>
            <person name="Alvarado L."/>
            <person name="Berlin A.M."/>
            <person name="Chapman S.B."/>
            <person name="Dewar J."/>
            <person name="Goldberg J."/>
            <person name="Griggs A."/>
            <person name="Gujja S."/>
            <person name="Hansen M."/>
            <person name="Howarth C."/>
            <person name="Imamovic A."/>
            <person name="Larimer J."/>
            <person name="McCowan C."/>
            <person name="Murphy C."/>
            <person name="Pearson M."/>
            <person name="Priest M."/>
            <person name="Roberts A."/>
            <person name="Saif S."/>
            <person name="Shea T."/>
            <person name="Sykes S."/>
            <person name="Wortman J."/>
            <person name="Nusbaum C."/>
            <person name="Birren B."/>
        </authorList>
    </citation>
    <scope>NUCLEOTIDE SEQUENCE [LARGE SCALE GENOMIC DNA]</scope>
    <source>
        <strain evidence="1 2">CIP 110305</strain>
    </source>
</reference>
<keyword evidence="2" id="KW-1185">Reference proteome</keyword>
<dbReference type="EMBL" id="ATGI01000001">
    <property type="protein sequence ID" value="EPF81730.1"/>
    <property type="molecule type" value="Genomic_DNA"/>
</dbReference>